<dbReference type="EMBL" id="LUAY01004110">
    <property type="protein sequence ID" value="KYB45558.1"/>
    <property type="molecule type" value="Genomic_DNA"/>
</dbReference>
<evidence type="ECO:0000313" key="2">
    <source>
        <dbReference type="EMBL" id="KYB45558.1"/>
    </source>
</evidence>
<organism evidence="2">
    <name type="scientific">Brucella anthropi</name>
    <name type="common">Ochrobactrum anthropi</name>
    <dbReference type="NCBI Taxonomy" id="529"/>
    <lineage>
        <taxon>Bacteria</taxon>
        <taxon>Pseudomonadati</taxon>
        <taxon>Pseudomonadota</taxon>
        <taxon>Alphaproteobacteria</taxon>
        <taxon>Hyphomicrobiales</taxon>
        <taxon>Brucellaceae</taxon>
        <taxon>Brucella/Ochrobactrum group</taxon>
        <taxon>Brucella</taxon>
    </lineage>
</organism>
<reference evidence="2" key="1">
    <citation type="submission" date="2016-02" db="EMBL/GenBank/DDBJ databases">
        <title>Genomic sequences of Ochrobactrum anthropi.</title>
        <authorList>
            <person name="Chudasama K.S."/>
            <person name="Thaker V.S."/>
        </authorList>
    </citation>
    <scope>NUCLEOTIDE SEQUENCE [LARGE SCALE GENOMIC DNA]</scope>
    <source>
        <strain evidence="2">SUBG007</strain>
    </source>
</reference>
<evidence type="ECO:0000256" key="1">
    <source>
        <dbReference type="SAM" id="MobiDB-lite"/>
    </source>
</evidence>
<feature type="region of interest" description="Disordered" evidence="1">
    <location>
        <begin position="1"/>
        <end position="30"/>
    </location>
</feature>
<accession>A0A656Z5J3</accession>
<protein>
    <submittedName>
        <fullName evidence="2">Uncharacterized protein</fullName>
    </submittedName>
</protein>
<sequence>MHDDMHRHETHSHDHDHAHDEDDGHHHDPYVEDYFLGETIDVEQLSPSLIRVVLKIAGGERLIPSGHADEWVRLALT</sequence>
<name>A0A656Z5J3_BRUAN</name>
<dbReference type="AlphaFoldDB" id="A0A656Z5J3"/>
<comment type="caution">
    <text evidence="2">The sequence shown here is derived from an EMBL/GenBank/DDBJ whole genome shotgun (WGS) entry which is preliminary data.</text>
</comment>
<gene>
    <name evidence="2" type="ORF">AB664_38390</name>
</gene>
<proteinExistence type="predicted"/>